<dbReference type="PANTHER" id="PTHR11106">
    <property type="entry name" value="GANGLIOSIDE INDUCED DIFFERENTIATION ASSOCIATED PROTEIN 2-RELATED"/>
    <property type="match status" value="1"/>
</dbReference>
<dbReference type="Gene3D" id="3.40.220.10">
    <property type="entry name" value="Leucine Aminopeptidase, subunit E, domain 1"/>
    <property type="match status" value="1"/>
</dbReference>
<dbReference type="NCBIfam" id="NF003163">
    <property type="entry name" value="PRK04143.1"/>
    <property type="match status" value="1"/>
</dbReference>
<dbReference type="SMART" id="SM00506">
    <property type="entry name" value="A1pp"/>
    <property type="match status" value="1"/>
</dbReference>
<dbReference type="InterPro" id="IPR002589">
    <property type="entry name" value="Macro_dom"/>
</dbReference>
<name>A0A109RDZ7_9LACT</name>
<feature type="domain" description="Macro" evidence="1">
    <location>
        <begin position="64"/>
        <end position="255"/>
    </location>
</feature>
<keyword evidence="4" id="KW-1185">Reference proteome</keyword>
<evidence type="ECO:0000313" key="2">
    <source>
        <dbReference type="EMBL" id="AMB94810.1"/>
    </source>
</evidence>
<dbReference type="PANTHER" id="PTHR11106:SF27">
    <property type="entry name" value="MACRO DOMAIN-CONTAINING PROTEIN"/>
    <property type="match status" value="1"/>
</dbReference>
<reference evidence="3 5" key="3">
    <citation type="submission" date="2017-12" db="EMBL/GenBank/DDBJ databases">
        <title>Phylogenetic diversity of female urinary microbiome.</title>
        <authorList>
            <person name="Thomas-White K."/>
            <person name="Wolfe A.J."/>
        </authorList>
    </citation>
    <scope>NUCLEOTIDE SEQUENCE [LARGE SCALE GENOMIC DNA]</scope>
    <source>
        <strain evidence="3 5">UMB0139</strain>
    </source>
</reference>
<evidence type="ECO:0000259" key="1">
    <source>
        <dbReference type="PROSITE" id="PS51154"/>
    </source>
</evidence>
<dbReference type="GeneID" id="92904126"/>
<dbReference type="AlphaFoldDB" id="A0A109RDZ7"/>
<organism evidence="2 4">
    <name type="scientific">Aerococcus sanguinicola</name>
    <dbReference type="NCBI Taxonomy" id="119206"/>
    <lineage>
        <taxon>Bacteria</taxon>
        <taxon>Bacillati</taxon>
        <taxon>Bacillota</taxon>
        <taxon>Bacilli</taxon>
        <taxon>Lactobacillales</taxon>
        <taxon>Aerococcaceae</taxon>
        <taxon>Aerococcus</taxon>
    </lineage>
</organism>
<dbReference type="RefSeq" id="WP_067976258.1">
    <property type="nucleotide sequence ID" value="NZ_CAJHKM010000003.1"/>
</dbReference>
<reference evidence="4" key="2">
    <citation type="submission" date="2016-01" db="EMBL/GenBank/DDBJ databases">
        <title>Six Aerococcus type strain genome sequencing and assembly using PacBio and Illumina Hiseq.</title>
        <authorList>
            <person name="Carkaci D."/>
            <person name="Dargis R."/>
            <person name="Nielsen X.C."/>
            <person name="Skovgaard O."/>
            <person name="Fuursted K."/>
            <person name="Christensen J.J."/>
        </authorList>
    </citation>
    <scope>NUCLEOTIDE SEQUENCE [LARGE SCALE GENOMIC DNA]</scope>
    <source>
        <strain evidence="4">CCUG43001</strain>
    </source>
</reference>
<evidence type="ECO:0000313" key="3">
    <source>
        <dbReference type="EMBL" id="PKZ23188.1"/>
    </source>
</evidence>
<dbReference type="Pfam" id="PF01661">
    <property type="entry name" value="Macro"/>
    <property type="match status" value="1"/>
</dbReference>
<evidence type="ECO:0000313" key="4">
    <source>
        <dbReference type="Proteomes" id="UP000069912"/>
    </source>
</evidence>
<dbReference type="SUPFAM" id="SSF52949">
    <property type="entry name" value="Macro domain-like"/>
    <property type="match status" value="1"/>
</dbReference>
<accession>A0A109RDZ7</accession>
<dbReference type="InterPro" id="IPR043472">
    <property type="entry name" value="Macro_dom-like"/>
</dbReference>
<dbReference type="KEGG" id="asan:AWM72_08595"/>
<proteinExistence type="predicted"/>
<gene>
    <name evidence="2" type="ORF">AWM72_08595</name>
    <name evidence="3" type="ORF">CYJ28_01160</name>
</gene>
<sequence>MEASLPALIKYLQAERPDFDLDPALSAFDQYRSLVNTRPAQPISSDYLEAEGQVLDTINQAKPHYDWTDMEETWGPLALWQGDICQLAVDGIVNAANSQLLGCFIPGHACIDNVIHSYAGTALRLECQDLMAKQGRLEAAGKAKLTSAHHLPSRYIIHTVGPVIQDGRVTPIRRQLLAQCYRSCLEVAEREGLDCIAFPCIATGQFAFPREAAAQIAIHTVTTYLDEHPSRLKVIFNVFSDEDAQIYRQLLGEENYE</sequence>
<dbReference type="CDD" id="cd02908">
    <property type="entry name" value="Macro_OAADPr_deacetylase"/>
    <property type="match status" value="1"/>
</dbReference>
<reference evidence="2 4" key="1">
    <citation type="journal article" date="2016" name="Genome Announc.">
        <title>Complete Genome Sequences of Aerococcus christensenii CCUG 28831T, Aerococcus sanguinicola CCUG 43001T, Aerococcus urinae CCUG 36881T, Aerococcus urinaeequi CCUG 28094T, Aerococcus urinaehominis CCUG 42038 BT, and Aerococcus viridans CCUG 4311T.</title>
        <authorList>
            <person name="Carkaci D."/>
            <person name="Dargis R."/>
            <person name="Nielsen X.C."/>
            <person name="Skovgaard O."/>
            <person name="Fuursted K."/>
            <person name="Christensen J.J."/>
        </authorList>
    </citation>
    <scope>NUCLEOTIDE SEQUENCE [LARGE SCALE GENOMIC DNA]</scope>
    <source>
        <strain evidence="2 4">CCUG43001</strain>
    </source>
</reference>
<protein>
    <recommendedName>
        <fullName evidence="1">Macro domain-containing protein</fullName>
    </recommendedName>
</protein>
<dbReference type="EMBL" id="PKGY01000001">
    <property type="protein sequence ID" value="PKZ23188.1"/>
    <property type="molecule type" value="Genomic_DNA"/>
</dbReference>
<dbReference type="OrthoDB" id="6194521at2"/>
<evidence type="ECO:0000313" key="5">
    <source>
        <dbReference type="Proteomes" id="UP000234239"/>
    </source>
</evidence>
<dbReference type="EMBL" id="CP014160">
    <property type="protein sequence ID" value="AMB94810.1"/>
    <property type="molecule type" value="Genomic_DNA"/>
</dbReference>
<dbReference type="Proteomes" id="UP000069912">
    <property type="component" value="Chromosome"/>
</dbReference>
<dbReference type="Proteomes" id="UP000234239">
    <property type="component" value="Unassembled WGS sequence"/>
</dbReference>
<dbReference type="PROSITE" id="PS51154">
    <property type="entry name" value="MACRO"/>
    <property type="match status" value="1"/>
</dbReference>